<protein>
    <recommendedName>
        <fullName evidence="3">eCIS core domain-containing protein</fullName>
    </recommendedName>
</protein>
<feature type="domain" description="eCIS core" evidence="3">
    <location>
        <begin position="195"/>
        <end position="272"/>
    </location>
</feature>
<dbReference type="OrthoDB" id="4317910at2"/>
<accession>A0A1D7QMR0</accession>
<dbReference type="InterPro" id="IPR025295">
    <property type="entry name" value="eCIS_core_dom"/>
</dbReference>
<gene>
    <name evidence="4" type="ORF">BFS30_24000</name>
</gene>
<organism evidence="4 5">
    <name type="scientific">Pedobacter steynii</name>
    <dbReference type="NCBI Taxonomy" id="430522"/>
    <lineage>
        <taxon>Bacteria</taxon>
        <taxon>Pseudomonadati</taxon>
        <taxon>Bacteroidota</taxon>
        <taxon>Sphingobacteriia</taxon>
        <taxon>Sphingobacteriales</taxon>
        <taxon>Sphingobacteriaceae</taxon>
        <taxon>Pedobacter</taxon>
    </lineage>
</organism>
<feature type="region of interest" description="Disordered" evidence="1">
    <location>
        <begin position="118"/>
        <end position="206"/>
    </location>
</feature>
<feature type="region of interest" description="Disordered" evidence="1">
    <location>
        <begin position="1"/>
        <end position="37"/>
    </location>
</feature>
<feature type="transmembrane region" description="Helical" evidence="2">
    <location>
        <begin position="781"/>
        <end position="805"/>
    </location>
</feature>
<keyword evidence="2" id="KW-0472">Membrane</keyword>
<feature type="compositionally biased region" description="Pro residues" evidence="1">
    <location>
        <begin position="885"/>
        <end position="895"/>
    </location>
</feature>
<feature type="region of interest" description="Disordered" evidence="1">
    <location>
        <begin position="822"/>
        <end position="898"/>
    </location>
</feature>
<evidence type="ECO:0000256" key="2">
    <source>
        <dbReference type="SAM" id="Phobius"/>
    </source>
</evidence>
<dbReference type="Gene3D" id="1.20.120.20">
    <property type="entry name" value="Apolipoprotein"/>
    <property type="match status" value="1"/>
</dbReference>
<sequence length="1100" mass="120056">MKAAEAKSVATPAKSDTPFFNKGTDTAMLSDSPAKTPFFPKQSNNSFFVQTKLTVGQPNDKYEQEADARADQVVQRLAAPQVLTKKESSVQAKPIAGSISPVIQTKCSACEHEEQLQKKEEEDLVQESPLELRRKPIFESNGEPPEDKHSVQRKCASCEKEEEQKVQRKEEDHAAQVAPTSVESNLNASSGTGSALPESTRSQMESSFGADFSNVRIHTGSDAQQMSEDLHAQAFTHGNDIYFNSGKYDTNSDSGKHLLAHELTHTLQQNGESEPAQRKIQRLPGWMSDAADWVSDTASDAAGGVVDGAEWVGGQIADGAEWVGDQASAAVDWVFEQISDLVSSGINWLNEKWESVREFGRTSFEDIKNGFGNLIHFITTPLSSFMSALSMMNADLLGNVWNSAKEGAAALWTGINSVINGVLQFGQGVWDTVSGFIDNIFGTIEGLFDNVAFDLLPAGIQERARSLFSGLRALWTQFTSFWTDLWQRLTSLIQEILAAVRSFADNVIGFAIDRVISMVRSLKEVYDYFTKLFADPQATIQPFLDQIAAKLDAEAPGRAETLGNDLAKEHYPGGAAQEGDSGTVQRVPIDAEERRTATLDEVGSGIVYYISRAWAELDLKKLLWTTVVNMFWPPATIRAIFNQFSQLWYDDWATTVDNLYMPRNFFDDPLGCLHDIWSNFLILLDFPLALWRRLNYVVGLLIGYVAIIVILVEMVLGGIAAAEVGVVPGIVAGFVAGVATMAPFGELLMTSFLAAESATVIISLIRLYTARQLCEKRQIDILTSVASFIAMGVALVLQALMALLAELVTLIANFLRGAPQGVPVPQPRPQPQPQPQPAPQPQPTPQPTPVPQPQPTPVPAPRPQPQPQPAAPAAPVGPGRVIPFPTRPQPAPVAPSAPGQIAAKFKDGESDGTATENLVEDEALSNVEVSPNGMLQTARKDRINPDACEKKKGICYERSLMFGLTRGSMPFMSMTPTPDDLRIAACLLRTATGTTVSSFRAFNIAVGKFLVNNTIEYVAAANIPGGGLHSEDMIFIEANRRFGAGNFTLAAIFSERVPCPRCSGWLRTVPLSPDCRVYCIINNDYNWSSIRRSYNNGVLF</sequence>
<dbReference type="RefSeq" id="WP_069381617.1">
    <property type="nucleotide sequence ID" value="NZ_CP017141.1"/>
</dbReference>
<proteinExistence type="predicted"/>
<evidence type="ECO:0000259" key="3">
    <source>
        <dbReference type="Pfam" id="PF13699"/>
    </source>
</evidence>
<name>A0A1D7QMR0_9SPHI</name>
<feature type="transmembrane region" description="Helical" evidence="2">
    <location>
        <begin position="748"/>
        <end position="769"/>
    </location>
</feature>
<keyword evidence="2" id="KW-1133">Transmembrane helix</keyword>
<evidence type="ECO:0000313" key="5">
    <source>
        <dbReference type="Proteomes" id="UP000094313"/>
    </source>
</evidence>
<feature type="compositionally biased region" description="Pro residues" evidence="1">
    <location>
        <begin position="822"/>
        <end position="872"/>
    </location>
</feature>
<dbReference type="PANTHER" id="PTHR48148">
    <property type="entry name" value="KERATINOCYTE PROLINE-RICH PROTEIN"/>
    <property type="match status" value="1"/>
</dbReference>
<dbReference type="KEGG" id="psty:BFS30_24000"/>
<feature type="transmembrane region" description="Helical" evidence="2">
    <location>
        <begin position="694"/>
        <end position="712"/>
    </location>
</feature>
<reference evidence="4 5" key="1">
    <citation type="submission" date="2016-08" db="EMBL/GenBank/DDBJ databases">
        <authorList>
            <person name="Seilhamer J.J."/>
        </authorList>
    </citation>
    <scope>NUCLEOTIDE SEQUENCE [LARGE SCALE GENOMIC DNA]</scope>
    <source>
        <strain evidence="4 5">DX4</strain>
    </source>
</reference>
<feature type="compositionally biased region" description="Polar residues" evidence="1">
    <location>
        <begin position="178"/>
        <end position="206"/>
    </location>
</feature>
<evidence type="ECO:0000313" key="4">
    <source>
        <dbReference type="EMBL" id="AOM79955.1"/>
    </source>
</evidence>
<dbReference type="Pfam" id="PF13699">
    <property type="entry name" value="eCIS_core"/>
    <property type="match status" value="1"/>
</dbReference>
<dbReference type="Proteomes" id="UP000094313">
    <property type="component" value="Chromosome"/>
</dbReference>
<feature type="transmembrane region" description="Helical" evidence="2">
    <location>
        <begin position="719"/>
        <end position="742"/>
    </location>
</feature>
<dbReference type="AlphaFoldDB" id="A0A1D7QMR0"/>
<feature type="compositionally biased region" description="Basic and acidic residues" evidence="1">
    <location>
        <begin position="145"/>
        <end position="174"/>
    </location>
</feature>
<keyword evidence="2" id="KW-0812">Transmembrane</keyword>
<evidence type="ECO:0000256" key="1">
    <source>
        <dbReference type="SAM" id="MobiDB-lite"/>
    </source>
</evidence>
<keyword evidence="5" id="KW-1185">Reference proteome</keyword>
<dbReference type="PANTHER" id="PTHR48148:SF3">
    <property type="entry name" value="KERATINOCYTE PROLINE-RICH PROTEIN"/>
    <property type="match status" value="1"/>
</dbReference>
<dbReference type="EMBL" id="CP017141">
    <property type="protein sequence ID" value="AOM79955.1"/>
    <property type="molecule type" value="Genomic_DNA"/>
</dbReference>